<feature type="domain" description="LysM" evidence="3">
    <location>
        <begin position="116"/>
        <end position="159"/>
    </location>
</feature>
<dbReference type="Gene3D" id="3.10.350.10">
    <property type="entry name" value="LysM domain"/>
    <property type="match status" value="1"/>
</dbReference>
<accession>A0A366HR67</accession>
<dbReference type="InterPro" id="IPR036779">
    <property type="entry name" value="LysM_dom_sf"/>
</dbReference>
<keyword evidence="2" id="KW-0472">Membrane</keyword>
<dbReference type="AlphaFoldDB" id="A0A366HR67"/>
<keyword evidence="2" id="KW-1133">Transmembrane helix</keyword>
<name>A0A366HR67_9BACT</name>
<proteinExistence type="predicted"/>
<feature type="region of interest" description="Disordered" evidence="1">
    <location>
        <begin position="249"/>
        <end position="293"/>
    </location>
</feature>
<dbReference type="OrthoDB" id="192514at2"/>
<dbReference type="CDD" id="cd00118">
    <property type="entry name" value="LysM"/>
    <property type="match status" value="1"/>
</dbReference>
<feature type="compositionally biased region" description="Low complexity" evidence="1">
    <location>
        <begin position="249"/>
        <end position="265"/>
    </location>
</feature>
<feature type="compositionally biased region" description="Low complexity" evidence="1">
    <location>
        <begin position="282"/>
        <end position="293"/>
    </location>
</feature>
<dbReference type="PROSITE" id="PS51782">
    <property type="entry name" value="LYSM"/>
    <property type="match status" value="1"/>
</dbReference>
<protein>
    <submittedName>
        <fullName evidence="4">LysM domain-containing protein</fullName>
    </submittedName>
</protein>
<evidence type="ECO:0000256" key="1">
    <source>
        <dbReference type="SAM" id="MobiDB-lite"/>
    </source>
</evidence>
<evidence type="ECO:0000256" key="2">
    <source>
        <dbReference type="SAM" id="Phobius"/>
    </source>
</evidence>
<evidence type="ECO:0000259" key="3">
    <source>
        <dbReference type="PROSITE" id="PS51782"/>
    </source>
</evidence>
<evidence type="ECO:0000313" key="5">
    <source>
        <dbReference type="Proteomes" id="UP000253426"/>
    </source>
</evidence>
<keyword evidence="2" id="KW-0812">Transmembrane</keyword>
<dbReference type="SUPFAM" id="SSF54106">
    <property type="entry name" value="LysM domain"/>
    <property type="match status" value="1"/>
</dbReference>
<dbReference type="SMART" id="SM00257">
    <property type="entry name" value="LysM"/>
    <property type="match status" value="1"/>
</dbReference>
<dbReference type="EMBL" id="QNRR01000002">
    <property type="protein sequence ID" value="RBP46165.1"/>
    <property type="molecule type" value="Genomic_DNA"/>
</dbReference>
<organism evidence="4 5">
    <name type="scientific">Roseimicrobium gellanilyticum</name>
    <dbReference type="NCBI Taxonomy" id="748857"/>
    <lineage>
        <taxon>Bacteria</taxon>
        <taxon>Pseudomonadati</taxon>
        <taxon>Verrucomicrobiota</taxon>
        <taxon>Verrucomicrobiia</taxon>
        <taxon>Verrucomicrobiales</taxon>
        <taxon>Verrucomicrobiaceae</taxon>
        <taxon>Roseimicrobium</taxon>
    </lineage>
</organism>
<feature type="transmembrane region" description="Helical" evidence="2">
    <location>
        <begin position="7"/>
        <end position="27"/>
    </location>
</feature>
<keyword evidence="5" id="KW-1185">Reference proteome</keyword>
<sequence>MSRFKIVIFLMAVGIAGSVIAAAYWYYTRVMGHDTKVQKEIKQLQTQKTALPDPGVRRFDKAVELLNENNFPEARAALAEMLKTFPDSSRAAEARRIIGEMNMDMLFSKEDNTARRDYIVQPGQGLLAIATKNQTTIECLLRANGLQSHRLQPGDKVSVFPLDFEILIDVSDKTLQLKLKGTPFKMYNAIDVKVPPGMRIPAPELKISGKSAIYNGKPADSLSPDFMEADKSLTATKGNNNFMIRSLPRAKPAQPAATTAAAPPTKEQGGNRKQTGKKGAQPAADEPALPELAPTGLFLPREDIEELYTIIRQQTPVEIRR</sequence>
<comment type="caution">
    <text evidence="4">The sequence shown here is derived from an EMBL/GenBank/DDBJ whole genome shotgun (WGS) entry which is preliminary data.</text>
</comment>
<dbReference type="InterPro" id="IPR018392">
    <property type="entry name" value="LysM"/>
</dbReference>
<evidence type="ECO:0000313" key="4">
    <source>
        <dbReference type="EMBL" id="RBP46165.1"/>
    </source>
</evidence>
<dbReference type="Pfam" id="PF01476">
    <property type="entry name" value="LysM"/>
    <property type="match status" value="1"/>
</dbReference>
<dbReference type="Proteomes" id="UP000253426">
    <property type="component" value="Unassembled WGS sequence"/>
</dbReference>
<dbReference type="RefSeq" id="WP_113957696.1">
    <property type="nucleotide sequence ID" value="NZ_QNRR01000002.1"/>
</dbReference>
<reference evidence="4 5" key="1">
    <citation type="submission" date="2018-06" db="EMBL/GenBank/DDBJ databases">
        <title>Genomic Encyclopedia of Type Strains, Phase IV (KMG-IV): sequencing the most valuable type-strain genomes for metagenomic binning, comparative biology and taxonomic classification.</title>
        <authorList>
            <person name="Goeker M."/>
        </authorList>
    </citation>
    <scope>NUCLEOTIDE SEQUENCE [LARGE SCALE GENOMIC DNA]</scope>
    <source>
        <strain evidence="4 5">DSM 25532</strain>
    </source>
</reference>
<gene>
    <name evidence="4" type="ORF">DES53_102551</name>
</gene>